<dbReference type="RefSeq" id="WP_060766424.1">
    <property type="nucleotide sequence ID" value="NZ_LCYC01000066.1"/>
</dbReference>
<feature type="domain" description="DUF6950" evidence="1">
    <location>
        <begin position="1"/>
        <end position="131"/>
    </location>
</feature>
<dbReference type="Pfam" id="PF22262">
    <property type="entry name" value="DUF6950"/>
    <property type="match status" value="1"/>
</dbReference>
<dbReference type="InterPro" id="IPR053802">
    <property type="entry name" value="DUF6950"/>
</dbReference>
<proteinExistence type="predicted"/>
<protein>
    <recommendedName>
        <fullName evidence="1">DUF6950 domain-containing protein</fullName>
    </recommendedName>
</protein>
<sequence>MRYRDWTMRLNETIKAAQGRPFLWGEFDCCLFAADCSAAICGVDPAADYRGKYKTEAGAKRQLKRKHGSLEAAWDACFQRVSLAFIQRGDVVLYDAPGGRSMAVFWAGDYWSATDDGAHRIECEPKAAWRIE</sequence>
<dbReference type="PATRIC" id="fig|294.195.peg.6808"/>
<comment type="caution">
    <text evidence="2">The sequence shown here is derived from an EMBL/GenBank/DDBJ whole genome shotgun (WGS) entry which is preliminary data.</text>
</comment>
<gene>
    <name evidence="2" type="ORF">PFL603g_06410</name>
</gene>
<reference evidence="2 3" key="1">
    <citation type="submission" date="2015-05" db="EMBL/GenBank/DDBJ databases">
        <title>A genomic and transcriptomic approach to investigate the blue pigment phenotype in Pseudomonas fluorescens.</title>
        <authorList>
            <person name="Andreani N.A."/>
            <person name="Cardazzo B."/>
        </authorList>
    </citation>
    <scope>NUCLEOTIDE SEQUENCE [LARGE SCALE GENOMIC DNA]</scope>
    <source>
        <strain evidence="2 3">Ps_40</strain>
    </source>
</reference>
<name>A0A120FWA5_PSEFL</name>
<evidence type="ECO:0000313" key="3">
    <source>
        <dbReference type="Proteomes" id="UP000063434"/>
    </source>
</evidence>
<dbReference type="Proteomes" id="UP000063434">
    <property type="component" value="Unassembled WGS sequence"/>
</dbReference>
<evidence type="ECO:0000259" key="1">
    <source>
        <dbReference type="Pfam" id="PF22262"/>
    </source>
</evidence>
<evidence type="ECO:0000313" key="2">
    <source>
        <dbReference type="EMBL" id="KWV69658.1"/>
    </source>
</evidence>
<accession>A0A120FWA5</accession>
<organism evidence="2 3">
    <name type="scientific">Pseudomonas fluorescens</name>
    <dbReference type="NCBI Taxonomy" id="294"/>
    <lineage>
        <taxon>Bacteria</taxon>
        <taxon>Pseudomonadati</taxon>
        <taxon>Pseudomonadota</taxon>
        <taxon>Gammaproteobacteria</taxon>
        <taxon>Pseudomonadales</taxon>
        <taxon>Pseudomonadaceae</taxon>
        <taxon>Pseudomonas</taxon>
    </lineage>
</organism>
<dbReference type="AlphaFoldDB" id="A0A120FWA5"/>
<dbReference type="EMBL" id="LCYC01000066">
    <property type="protein sequence ID" value="KWV69658.1"/>
    <property type="molecule type" value="Genomic_DNA"/>
</dbReference>